<evidence type="ECO:0000259" key="12">
    <source>
        <dbReference type="Pfam" id="PF07477"/>
    </source>
</evidence>
<dbReference type="EMBL" id="QJSW01000006">
    <property type="protein sequence ID" value="PYE49090.1"/>
    <property type="molecule type" value="Genomic_DNA"/>
</dbReference>
<evidence type="ECO:0000259" key="11">
    <source>
        <dbReference type="Pfam" id="PF03648"/>
    </source>
</evidence>
<evidence type="ECO:0000256" key="1">
    <source>
        <dbReference type="ARBA" id="ARBA00008833"/>
    </source>
</evidence>
<feature type="active site" description="Proton acceptor" evidence="9">
    <location>
        <position position="432"/>
    </location>
</feature>
<dbReference type="InterPro" id="IPR017853">
    <property type="entry name" value="GH"/>
</dbReference>
<dbReference type="Gene3D" id="3.30.379.10">
    <property type="entry name" value="Chitobiase/beta-hexosaminidase domain 2-like"/>
    <property type="match status" value="1"/>
</dbReference>
<dbReference type="AlphaFoldDB" id="A0A2V4VR55"/>
<evidence type="ECO:0000256" key="3">
    <source>
        <dbReference type="ARBA" id="ARBA00022801"/>
    </source>
</evidence>
<feature type="active site" description="Proton acceptor" evidence="9">
    <location>
        <position position="404"/>
    </location>
</feature>
<evidence type="ECO:0000313" key="15">
    <source>
        <dbReference type="EMBL" id="QKS55334.1"/>
    </source>
</evidence>
<dbReference type="Pfam" id="PF07477">
    <property type="entry name" value="Glyco_hydro_67C"/>
    <property type="match status" value="1"/>
</dbReference>
<dbReference type="Pfam" id="PF03648">
    <property type="entry name" value="Glyco_hydro_67N"/>
    <property type="match status" value="1"/>
</dbReference>
<keyword evidence="17" id="KW-1185">Reference proteome</keyword>
<dbReference type="EMBL" id="CP054614">
    <property type="protein sequence ID" value="QKS55334.1"/>
    <property type="molecule type" value="Genomic_DNA"/>
</dbReference>
<organism evidence="14 16">
    <name type="scientific">Paenibacillus barcinonensis</name>
    <dbReference type="NCBI Taxonomy" id="198119"/>
    <lineage>
        <taxon>Bacteria</taxon>
        <taxon>Bacillati</taxon>
        <taxon>Bacillota</taxon>
        <taxon>Bacilli</taxon>
        <taxon>Bacillales</taxon>
        <taxon>Paenibacillaceae</taxon>
        <taxon>Paenibacillus</taxon>
    </lineage>
</organism>
<comment type="subunit">
    <text evidence="10">Homodimer.</text>
</comment>
<evidence type="ECO:0000256" key="10">
    <source>
        <dbReference type="RuleBase" id="RU361198"/>
    </source>
</evidence>
<evidence type="ECO:0000313" key="17">
    <source>
        <dbReference type="Proteomes" id="UP000509327"/>
    </source>
</evidence>
<proteinExistence type="inferred from homology"/>
<dbReference type="InterPro" id="IPR011099">
    <property type="entry name" value="Glyco_hydro_67_C"/>
</dbReference>
<dbReference type="SUPFAM" id="SSF51445">
    <property type="entry name" value="(Trans)glycosidases"/>
    <property type="match status" value="1"/>
</dbReference>
<evidence type="ECO:0000256" key="9">
    <source>
        <dbReference type="PIRSR" id="PIRSR029900-1"/>
    </source>
</evidence>
<dbReference type="InterPro" id="IPR037054">
    <property type="entry name" value="A-glucoronidase_C_sf"/>
</dbReference>
<reference evidence="15 17" key="2">
    <citation type="submission" date="2020-06" db="EMBL/GenBank/DDBJ databases">
        <title>Complete genome of Paenibacillus barcinonensis KACC11450.</title>
        <authorList>
            <person name="Kim M."/>
            <person name="Park Y.-J."/>
            <person name="Shin J.-H."/>
        </authorList>
    </citation>
    <scope>NUCLEOTIDE SEQUENCE [LARGE SCALE GENOMIC DNA]</scope>
    <source>
        <strain evidence="15 17">KACC11450</strain>
    </source>
</reference>
<dbReference type="PANTHER" id="PTHR39207:SF1">
    <property type="entry name" value="ALPHA-GLUCURONIDASE A"/>
    <property type="match status" value="1"/>
</dbReference>
<dbReference type="PIRSF" id="PIRSF029900">
    <property type="entry name" value="Alpha-glucuronds"/>
    <property type="match status" value="1"/>
</dbReference>
<feature type="domain" description="Alpha glucuronidase N-terminal" evidence="11">
    <location>
        <begin position="17"/>
        <end position="146"/>
    </location>
</feature>
<feature type="domain" description="Glycosyl hydrolase family 67 C-terminal" evidence="12">
    <location>
        <begin position="493"/>
        <end position="715"/>
    </location>
</feature>
<evidence type="ECO:0000313" key="14">
    <source>
        <dbReference type="EMBL" id="PYE49090.1"/>
    </source>
</evidence>
<dbReference type="InterPro" id="IPR011100">
    <property type="entry name" value="Glyco_hydro_67_cat"/>
</dbReference>
<evidence type="ECO:0000256" key="4">
    <source>
        <dbReference type="ARBA" id="ARBA00023277"/>
    </source>
</evidence>
<dbReference type="GO" id="GO:0005576">
    <property type="term" value="C:extracellular region"/>
    <property type="evidence" value="ECO:0007669"/>
    <property type="project" value="InterPro"/>
</dbReference>
<keyword evidence="4 10" id="KW-0119">Carbohydrate metabolism</keyword>
<protein>
    <recommendedName>
        <fullName evidence="10">Xylan alpha-1,2-glucuronidase</fullName>
        <ecNumber evidence="10">3.2.1.131</ecNumber>
    </recommendedName>
</protein>
<feature type="domain" description="Glycosyl hydrolase family 67 catalytic" evidence="13">
    <location>
        <begin position="170"/>
        <end position="492"/>
    </location>
</feature>
<evidence type="ECO:0000256" key="8">
    <source>
        <dbReference type="PIRNR" id="PIRNR029900"/>
    </source>
</evidence>
<dbReference type="InterPro" id="IPR005154">
    <property type="entry name" value="Glyco_hydro_67_aGlcAse_N"/>
</dbReference>
<keyword evidence="3 8" id="KW-0378">Hydrolase</keyword>
<dbReference type="Pfam" id="PF07488">
    <property type="entry name" value="Glyco_hydro_67M"/>
    <property type="match status" value="1"/>
</dbReference>
<evidence type="ECO:0000256" key="7">
    <source>
        <dbReference type="ARBA" id="ARBA00052795"/>
    </source>
</evidence>
<dbReference type="Proteomes" id="UP000247790">
    <property type="component" value="Unassembled WGS sequence"/>
</dbReference>
<dbReference type="Proteomes" id="UP000509327">
    <property type="component" value="Chromosome"/>
</dbReference>
<dbReference type="OrthoDB" id="339499at2"/>
<evidence type="ECO:0000256" key="2">
    <source>
        <dbReference type="ARBA" id="ARBA00022651"/>
    </source>
</evidence>
<dbReference type="FunFam" id="3.20.20.80:FF:000096">
    <property type="entry name" value="Xylan alpha-1,2-glucuronidase"/>
    <property type="match status" value="1"/>
</dbReference>
<dbReference type="GO" id="GO:0046559">
    <property type="term" value="F:alpha-glucuronidase activity"/>
    <property type="evidence" value="ECO:0007669"/>
    <property type="project" value="InterPro"/>
</dbReference>
<sequence>MSQTNVRSNLSGPQYDAWLGYHAALPGANGGLHKAAPIWSKRIEVQEQHHVMDTALTELSQGLSKLYGVQPEIIKAQTQDALHNERIPAIRLGTLDGSRFAAATLTDSERAAVHGEGFIIREDEAQRELVISSATLQGVLYAVFHLLRELTLKPERAQTGAASDDMKHGKHKRIDITEQPVNSLRMINQWDNVDGSIERGYAGRSIFYENGEFTRDIKRIRDYARLLASTGINAVAINNVNVHRKESLFLAERYLGEVAKFATAFRDYGIRLFLSANYASPIEVGGLQSADPLDEQVREWWSIQTAKVYAAIPDFGGYLIKADSENRPGPFTYNRDHAEGANMLAEALRPFGGLVIWRCFVYNCKQDWRDRSTDRARAAYDHFKPLDGRFADNVILQIKNGPMDFQVREAVSPLFGGMENTNQVIEFQITQEYTGQQRHLAYLVPQWKEVLDFDTYAKGEGSEIKRIADGSLYRRPYSGFAAVSNIGADACWTGHPLAQANLYGYGRLGWNPELSAEQIADEWVRLTFGHDEQVVERITGMLLCSLDIYESYTAPLGVGWMVNPDHHYGPNVDGYEYSKWGTYHFADCHGIGVDRTVKSGTGYTSQYHAENAARYESLETCPDELILFFHHVPYTHVLHSGKTVIQHIYDTHFEGVEQAEALAETWKELEGKVDPVIYSKVATLQAEQAEHAKEWRDMINTYFYRKSGIQDEHARTIY</sequence>
<dbReference type="Gene3D" id="3.90.1330.10">
    <property type="entry name" value="Alpha-glucuronidase, C-terminal domain"/>
    <property type="match status" value="1"/>
</dbReference>
<keyword evidence="2 8" id="KW-0858">Xylan degradation</keyword>
<comment type="catalytic activity">
    <reaction evidence="7 10">
        <text>Hydrolysis of (1-&gt;2)-alpha-D-(4-O-methyl)glucuronosyl links in the main chain of hardwood xylans.</text>
        <dbReference type="EC" id="3.2.1.131"/>
    </reaction>
</comment>
<reference evidence="14 16" key="1">
    <citation type="submission" date="2018-06" db="EMBL/GenBank/DDBJ databases">
        <title>Genomic Encyclopedia of Type Strains, Phase III (KMG-III): the genomes of soil and plant-associated and newly described type strains.</title>
        <authorList>
            <person name="Whitman W."/>
        </authorList>
    </citation>
    <scope>NUCLEOTIDE SEQUENCE [LARGE SCALE GENOMIC DNA]</scope>
    <source>
        <strain evidence="14 16">CECT 7022</strain>
    </source>
</reference>
<dbReference type="PANTHER" id="PTHR39207">
    <property type="entry name" value="ALPHA-GLUCURONIDASE A"/>
    <property type="match status" value="1"/>
</dbReference>
<dbReference type="EC" id="3.2.1.131" evidence="10"/>
<evidence type="ECO:0000256" key="6">
    <source>
        <dbReference type="ARBA" id="ARBA00023326"/>
    </source>
</evidence>
<feature type="active site" description="Proton donor" evidence="9">
    <location>
        <position position="325"/>
    </location>
</feature>
<gene>
    <name evidence="14" type="ORF">DFQ00_10670</name>
    <name evidence="15" type="ORF">HUB98_02750</name>
</gene>
<dbReference type="InterPro" id="IPR011395">
    <property type="entry name" value="Glyco_hydro_67_aGlcAse"/>
</dbReference>
<dbReference type="GO" id="GO:2000886">
    <property type="term" value="P:glucuronoxylan catabolic process"/>
    <property type="evidence" value="ECO:0007669"/>
    <property type="project" value="UniProtKB-ARBA"/>
</dbReference>
<name>A0A2V4VR55_PAEBA</name>
<evidence type="ECO:0000256" key="5">
    <source>
        <dbReference type="ARBA" id="ARBA00023295"/>
    </source>
</evidence>
<dbReference type="GO" id="GO:0033939">
    <property type="term" value="F:xylan alpha-1,2-glucuronosidase activity"/>
    <property type="evidence" value="ECO:0007669"/>
    <property type="project" value="UniProtKB-EC"/>
</dbReference>
<keyword evidence="5 8" id="KW-0326">Glycosidase</keyword>
<dbReference type="SUPFAM" id="SSF55545">
    <property type="entry name" value="beta-N-acetylhexosaminidase-like domain"/>
    <property type="match status" value="1"/>
</dbReference>
<dbReference type="RefSeq" id="WP_110896627.1">
    <property type="nucleotide sequence ID" value="NZ_CP054614.1"/>
</dbReference>
<evidence type="ECO:0000259" key="13">
    <source>
        <dbReference type="Pfam" id="PF07488"/>
    </source>
</evidence>
<dbReference type="Gene3D" id="3.20.20.80">
    <property type="entry name" value="Glycosidases"/>
    <property type="match status" value="1"/>
</dbReference>
<comment type="similarity">
    <text evidence="1 8 10">Belongs to the glycosyl hydrolase 67 family.</text>
</comment>
<dbReference type="InterPro" id="IPR029018">
    <property type="entry name" value="Hex-like_dom2"/>
</dbReference>
<keyword evidence="6 10" id="KW-0624">Polysaccharide degradation</keyword>
<accession>A0A2V4VR55</accession>
<evidence type="ECO:0000313" key="16">
    <source>
        <dbReference type="Proteomes" id="UP000247790"/>
    </source>
</evidence>